<dbReference type="AlphaFoldDB" id="A0AAU9LKU2"/>
<dbReference type="EMBL" id="CAKMRJ010000001">
    <property type="protein sequence ID" value="CAH1413951.1"/>
    <property type="molecule type" value="Genomic_DNA"/>
</dbReference>
<proteinExistence type="predicted"/>
<sequence>MYPRGNAPCVNDEDFAFDFEPSDDDFRSFFDFDDVNEVVSAPTETEGDSNILKLSSQSTAQMDEFIAQLHSTARIPPRSVVTLIITPSDRDLGETQASHPPLK</sequence>
<organism evidence="1 2">
    <name type="scientific">Lactuca virosa</name>
    <dbReference type="NCBI Taxonomy" id="75947"/>
    <lineage>
        <taxon>Eukaryota</taxon>
        <taxon>Viridiplantae</taxon>
        <taxon>Streptophyta</taxon>
        <taxon>Embryophyta</taxon>
        <taxon>Tracheophyta</taxon>
        <taxon>Spermatophyta</taxon>
        <taxon>Magnoliopsida</taxon>
        <taxon>eudicotyledons</taxon>
        <taxon>Gunneridae</taxon>
        <taxon>Pentapetalae</taxon>
        <taxon>asterids</taxon>
        <taxon>campanulids</taxon>
        <taxon>Asterales</taxon>
        <taxon>Asteraceae</taxon>
        <taxon>Cichorioideae</taxon>
        <taxon>Cichorieae</taxon>
        <taxon>Lactucinae</taxon>
        <taxon>Lactuca</taxon>
    </lineage>
</organism>
<gene>
    <name evidence="1" type="ORF">LVIROSA_LOCUS1890</name>
</gene>
<reference evidence="1 2" key="1">
    <citation type="submission" date="2022-01" db="EMBL/GenBank/DDBJ databases">
        <authorList>
            <person name="Xiong W."/>
            <person name="Schranz E."/>
        </authorList>
    </citation>
    <scope>NUCLEOTIDE SEQUENCE [LARGE SCALE GENOMIC DNA]</scope>
</reference>
<evidence type="ECO:0000313" key="1">
    <source>
        <dbReference type="EMBL" id="CAH1413951.1"/>
    </source>
</evidence>
<keyword evidence="2" id="KW-1185">Reference proteome</keyword>
<dbReference type="Proteomes" id="UP001157418">
    <property type="component" value="Unassembled WGS sequence"/>
</dbReference>
<protein>
    <submittedName>
        <fullName evidence="1">Uncharacterized protein</fullName>
    </submittedName>
</protein>
<name>A0AAU9LKU2_9ASTR</name>
<accession>A0AAU9LKU2</accession>
<comment type="caution">
    <text evidence="1">The sequence shown here is derived from an EMBL/GenBank/DDBJ whole genome shotgun (WGS) entry which is preliminary data.</text>
</comment>
<evidence type="ECO:0000313" key="2">
    <source>
        <dbReference type="Proteomes" id="UP001157418"/>
    </source>
</evidence>